<protein>
    <submittedName>
        <fullName evidence="2">Extracellular solute-binding protein</fullName>
    </submittedName>
</protein>
<keyword evidence="3" id="KW-1185">Reference proteome</keyword>
<dbReference type="InterPro" id="IPR006059">
    <property type="entry name" value="SBP"/>
</dbReference>
<accession>A0A4Q2RM43</accession>
<feature type="region of interest" description="Disordered" evidence="1">
    <location>
        <begin position="32"/>
        <end position="52"/>
    </location>
</feature>
<dbReference type="OrthoDB" id="3171346at2"/>
<dbReference type="SUPFAM" id="SSF53850">
    <property type="entry name" value="Periplasmic binding protein-like II"/>
    <property type="match status" value="1"/>
</dbReference>
<dbReference type="Pfam" id="PF13416">
    <property type="entry name" value="SBP_bac_8"/>
    <property type="match status" value="1"/>
</dbReference>
<gene>
    <name evidence="2" type="ORF">EUA06_19420</name>
</gene>
<feature type="compositionally biased region" description="Gly residues" evidence="1">
    <location>
        <begin position="39"/>
        <end position="48"/>
    </location>
</feature>
<dbReference type="Proteomes" id="UP000291838">
    <property type="component" value="Unassembled WGS sequence"/>
</dbReference>
<name>A0A4Q2RM43_9ACTN</name>
<dbReference type="Gene3D" id="3.40.190.10">
    <property type="entry name" value="Periplasmic binding protein-like II"/>
    <property type="match status" value="1"/>
</dbReference>
<dbReference type="AlphaFoldDB" id="A0A4Q2RM43"/>
<comment type="caution">
    <text evidence="2">The sequence shown here is derived from an EMBL/GenBank/DDBJ whole genome shotgun (WGS) entry which is preliminary data.</text>
</comment>
<dbReference type="InterPro" id="IPR050490">
    <property type="entry name" value="Bact_solute-bd_prot1"/>
</dbReference>
<dbReference type="PANTHER" id="PTHR43649">
    <property type="entry name" value="ARABINOSE-BINDING PROTEIN-RELATED"/>
    <property type="match status" value="1"/>
</dbReference>
<reference evidence="2 3" key="1">
    <citation type="submission" date="2019-01" db="EMBL/GenBank/DDBJ databases">
        <title>Novel species of Nocardioides.</title>
        <authorList>
            <person name="Liu Q."/>
            <person name="Xin Y.-H."/>
        </authorList>
    </citation>
    <scope>NUCLEOTIDE SEQUENCE [LARGE SCALE GENOMIC DNA]</scope>
    <source>
        <strain evidence="2 3">HLT3-15</strain>
    </source>
</reference>
<proteinExistence type="predicted"/>
<evidence type="ECO:0000256" key="1">
    <source>
        <dbReference type="SAM" id="MobiDB-lite"/>
    </source>
</evidence>
<sequence>MGGGVSVSRRVKKSAVAAGFLAIGIAATGCSGQSATEQQGGGGDGDGSGVTISHWQHQSDARAKIVQDFADGYDDASIDVQNIPYESYFQKLGAALEADTGPCVFQLPANILAEFHDRDELAPVPESVMSAEEIESSFTPASIELLNIDDEYYALPTDVQTLMLFYNDDLFEEAGLDPSQDFETWDDLVAAAEKLTKTSGDKMIQAGIDISASPYQWFYSAPTLAYPEGLVADETGDVEYDSEPGYQAWDRLTSLVTDNAVDDPEFLAEQSKFGLGKAGMTFKEFTFTGVYQLTAPDLNFSVHVAPPVTDDAAAPVASTSWSYAVSADCEDQDAAWEWVAHLTSEESQRVWIEGGGELPSRTALLDDESLQGDSNIAAGFTALAEAVPYDSRGWDDAYAIQQEIWDEITLNGTAVEDAVDKGAEAERELYRTKGLLE</sequence>
<evidence type="ECO:0000313" key="2">
    <source>
        <dbReference type="EMBL" id="RYB88669.1"/>
    </source>
</evidence>
<dbReference type="EMBL" id="SDWS01000011">
    <property type="protein sequence ID" value="RYB88669.1"/>
    <property type="molecule type" value="Genomic_DNA"/>
</dbReference>
<dbReference type="PANTHER" id="PTHR43649:SF12">
    <property type="entry name" value="DIACETYLCHITOBIOSE BINDING PROTEIN DASA"/>
    <property type="match status" value="1"/>
</dbReference>
<evidence type="ECO:0000313" key="3">
    <source>
        <dbReference type="Proteomes" id="UP000291838"/>
    </source>
</evidence>
<organism evidence="2 3">
    <name type="scientific">Nocardioides glacieisoli</name>
    <dbReference type="NCBI Taxonomy" id="1168730"/>
    <lineage>
        <taxon>Bacteria</taxon>
        <taxon>Bacillati</taxon>
        <taxon>Actinomycetota</taxon>
        <taxon>Actinomycetes</taxon>
        <taxon>Propionibacteriales</taxon>
        <taxon>Nocardioidaceae</taxon>
        <taxon>Nocardioides</taxon>
    </lineage>
</organism>